<gene>
    <name evidence="1" type="ORF">D5086_012234</name>
</gene>
<sequence>MEPGIIDWDSIDSVFIEDETYESMNAPKWVDLSAFPEQPVNDEAWFCKPGCKHPKTIEDYLKSKRGSKVKFLKSVTISEMLPFRDRNRRDDAKLKKAEIPYPHTLITKAYKSVHGFTEDCENKNPNLSNRKPDTDNLSKKANIRLGEARDDLHANSTKAKLRTTFSARNLLAGKEVLSQITEYCSKLKSLAKKGTNNGSTKKASVRVLDEKEREKERMPLLAVKGGRQSEVLMAAAWNSSLPLLVADIVGIWVFRSCYWAWTKPN</sequence>
<evidence type="ECO:0000313" key="1">
    <source>
        <dbReference type="EMBL" id="KAL3585367.1"/>
    </source>
</evidence>
<keyword evidence="2" id="KW-1185">Reference proteome</keyword>
<reference evidence="1 2" key="1">
    <citation type="journal article" date="2024" name="Plant Biotechnol. J.">
        <title>Genome and CRISPR/Cas9 system of a widespread forest tree (Populus alba) in the world.</title>
        <authorList>
            <person name="Liu Y.J."/>
            <person name="Jiang P.F."/>
            <person name="Han X.M."/>
            <person name="Li X.Y."/>
            <person name="Wang H.M."/>
            <person name="Wang Y.J."/>
            <person name="Wang X.X."/>
            <person name="Zeng Q.Y."/>
        </authorList>
    </citation>
    <scope>NUCLEOTIDE SEQUENCE [LARGE SCALE GENOMIC DNA]</scope>
    <source>
        <strain evidence="2">cv. PAL-ZL1</strain>
    </source>
</reference>
<dbReference type="Proteomes" id="UP000309997">
    <property type="component" value="Unassembled WGS sequence"/>
</dbReference>
<accession>A0ACC4C2D4</accession>
<evidence type="ECO:0000313" key="2">
    <source>
        <dbReference type="Proteomes" id="UP000309997"/>
    </source>
</evidence>
<organism evidence="1 2">
    <name type="scientific">Populus alba</name>
    <name type="common">White poplar</name>
    <dbReference type="NCBI Taxonomy" id="43335"/>
    <lineage>
        <taxon>Eukaryota</taxon>
        <taxon>Viridiplantae</taxon>
        <taxon>Streptophyta</taxon>
        <taxon>Embryophyta</taxon>
        <taxon>Tracheophyta</taxon>
        <taxon>Spermatophyta</taxon>
        <taxon>Magnoliopsida</taxon>
        <taxon>eudicotyledons</taxon>
        <taxon>Gunneridae</taxon>
        <taxon>Pentapetalae</taxon>
        <taxon>rosids</taxon>
        <taxon>fabids</taxon>
        <taxon>Malpighiales</taxon>
        <taxon>Salicaceae</taxon>
        <taxon>Saliceae</taxon>
        <taxon>Populus</taxon>
    </lineage>
</organism>
<proteinExistence type="predicted"/>
<dbReference type="EMBL" id="RCHU02000006">
    <property type="protein sequence ID" value="KAL3585367.1"/>
    <property type="molecule type" value="Genomic_DNA"/>
</dbReference>
<name>A0ACC4C2D4_POPAL</name>
<protein>
    <submittedName>
        <fullName evidence="1">Uncharacterized protein</fullName>
    </submittedName>
</protein>
<comment type="caution">
    <text evidence="1">The sequence shown here is derived from an EMBL/GenBank/DDBJ whole genome shotgun (WGS) entry which is preliminary data.</text>
</comment>